<proteinExistence type="predicted"/>
<dbReference type="GO" id="GO:0030638">
    <property type="term" value="P:polyketide metabolic process"/>
    <property type="evidence" value="ECO:0007669"/>
    <property type="project" value="InterPro"/>
</dbReference>
<accession>A0A1E5LIG0</accession>
<protein>
    <recommendedName>
        <fullName evidence="3">SnoaL-like domain-containing protein</fullName>
    </recommendedName>
</protein>
<dbReference type="STRING" id="1305675.BFG57_10975"/>
<dbReference type="Pfam" id="PF07366">
    <property type="entry name" value="SnoaL"/>
    <property type="match status" value="1"/>
</dbReference>
<evidence type="ECO:0000313" key="2">
    <source>
        <dbReference type="Proteomes" id="UP000095209"/>
    </source>
</evidence>
<dbReference type="Gene3D" id="3.10.450.50">
    <property type="match status" value="1"/>
</dbReference>
<dbReference type="Proteomes" id="UP000095209">
    <property type="component" value="Unassembled WGS sequence"/>
</dbReference>
<sequence>MENLTRNQAREIIQPFYNLFCEDKRDWEKGFAVLDNNWKGYFTNNEWRGKRETREFLQEFFEHIPDIQVRIIEVLADGNSIAVRSELKGTPKSDFLVPYSGRSFSIMTLDIHRVRNGKIIELFHCEDWETAAHQLSGEG</sequence>
<gene>
    <name evidence="1" type="ORF">BFG57_10975</name>
</gene>
<dbReference type="OrthoDB" id="4774596at2"/>
<reference evidence="1 2" key="1">
    <citation type="submission" date="2016-08" db="EMBL/GenBank/DDBJ databases">
        <title>Genome of Bacillus solimangrovi GH2-4.</title>
        <authorList>
            <person name="Lim S."/>
            <person name="Kim B.-C."/>
        </authorList>
    </citation>
    <scope>NUCLEOTIDE SEQUENCE [LARGE SCALE GENOMIC DNA]</scope>
    <source>
        <strain evidence="1 2">GH2-4</strain>
    </source>
</reference>
<dbReference type="InterPro" id="IPR009959">
    <property type="entry name" value="Cyclase_SnoaL-like"/>
</dbReference>
<dbReference type="AlphaFoldDB" id="A0A1E5LIG0"/>
<dbReference type="SUPFAM" id="SSF54427">
    <property type="entry name" value="NTF2-like"/>
    <property type="match status" value="1"/>
</dbReference>
<evidence type="ECO:0000313" key="1">
    <source>
        <dbReference type="EMBL" id="OEH93836.1"/>
    </source>
</evidence>
<dbReference type="EMBL" id="MJEH01000008">
    <property type="protein sequence ID" value="OEH93836.1"/>
    <property type="molecule type" value="Genomic_DNA"/>
</dbReference>
<organism evidence="1 2">
    <name type="scientific">Bacillus solimangrovi</name>
    <dbReference type="NCBI Taxonomy" id="1305675"/>
    <lineage>
        <taxon>Bacteria</taxon>
        <taxon>Bacillati</taxon>
        <taxon>Bacillota</taxon>
        <taxon>Bacilli</taxon>
        <taxon>Bacillales</taxon>
        <taxon>Bacillaceae</taxon>
        <taxon>Bacillus</taxon>
    </lineage>
</organism>
<evidence type="ECO:0008006" key="3">
    <source>
        <dbReference type="Google" id="ProtNLM"/>
    </source>
</evidence>
<dbReference type="RefSeq" id="WP_069716127.1">
    <property type="nucleotide sequence ID" value="NZ_MJEH01000008.1"/>
</dbReference>
<name>A0A1E5LIG0_9BACI</name>
<keyword evidence="2" id="KW-1185">Reference proteome</keyword>
<dbReference type="PANTHER" id="PTHR38436">
    <property type="entry name" value="POLYKETIDE CYCLASE SNOAL-LIKE DOMAIN"/>
    <property type="match status" value="1"/>
</dbReference>
<dbReference type="PANTHER" id="PTHR38436:SF1">
    <property type="entry name" value="ESTER CYCLASE"/>
    <property type="match status" value="1"/>
</dbReference>
<dbReference type="InterPro" id="IPR032710">
    <property type="entry name" value="NTF2-like_dom_sf"/>
</dbReference>
<comment type="caution">
    <text evidence="1">The sequence shown here is derived from an EMBL/GenBank/DDBJ whole genome shotgun (WGS) entry which is preliminary data.</text>
</comment>